<dbReference type="EMBL" id="UZAH01031564">
    <property type="protein sequence ID" value="VDP16331.1"/>
    <property type="molecule type" value="Genomic_DNA"/>
</dbReference>
<sequence length="298" mass="34129">MSEEYEFDEYEDPRAARIRQEKLALVRNELGRIKREDREAYEMLLDVVGATKDPTFTFADALLEGDVSPVVVAEDDICVEKEEEFRSDIPPFARSCRLTDLRECIRNGVLDMAHAARVLHSLRVQQNITDGSYEEFVRYAASYGVKKMCFMGFKEIMTFEEYRDLNTEATQLMADITMAKSALLTRKLLPVTLEPSTLPSTNLTFSVSNCTRPWYLDADKPFLKLDLVAEATSWTAKSRESTVVQTLSLFRYLLRKITDPPEKIKEYAVRLNGRCGRDDKLKNLPGVVERTLLVRAID</sequence>
<evidence type="ECO:0000313" key="1">
    <source>
        <dbReference type="EMBL" id="VDP16331.1"/>
    </source>
</evidence>
<proteinExistence type="predicted"/>
<reference evidence="3" key="2">
    <citation type="submission" date="2019-09" db="UniProtKB">
        <authorList>
            <consortium name="WormBaseParasite"/>
        </authorList>
    </citation>
    <scope>IDENTIFICATION</scope>
</reference>
<evidence type="ECO:0000313" key="3">
    <source>
        <dbReference type="WBParaSite" id="HPBE_0001971301-mRNA-1"/>
    </source>
</evidence>
<reference evidence="1 2" key="1">
    <citation type="submission" date="2018-11" db="EMBL/GenBank/DDBJ databases">
        <authorList>
            <consortium name="Pathogen Informatics"/>
        </authorList>
    </citation>
    <scope>NUCLEOTIDE SEQUENCE [LARGE SCALE GENOMIC DNA]</scope>
</reference>
<dbReference type="Proteomes" id="UP000050761">
    <property type="component" value="Unassembled WGS sequence"/>
</dbReference>
<dbReference type="WBParaSite" id="HPBE_0001971301-mRNA-1">
    <property type="protein sequence ID" value="HPBE_0001971301-mRNA-1"/>
    <property type="gene ID" value="HPBE_0001971301"/>
</dbReference>
<dbReference type="OrthoDB" id="5873076at2759"/>
<protein>
    <submittedName>
        <fullName evidence="3">Ubiquitin-like domain-containing protein</fullName>
    </submittedName>
</protein>
<keyword evidence="2" id="KW-1185">Reference proteome</keyword>
<organism evidence="2 3">
    <name type="scientific">Heligmosomoides polygyrus</name>
    <name type="common">Parasitic roundworm</name>
    <dbReference type="NCBI Taxonomy" id="6339"/>
    <lineage>
        <taxon>Eukaryota</taxon>
        <taxon>Metazoa</taxon>
        <taxon>Ecdysozoa</taxon>
        <taxon>Nematoda</taxon>
        <taxon>Chromadorea</taxon>
        <taxon>Rhabditida</taxon>
        <taxon>Rhabditina</taxon>
        <taxon>Rhabditomorpha</taxon>
        <taxon>Strongyloidea</taxon>
        <taxon>Heligmosomidae</taxon>
        <taxon>Heligmosomoides</taxon>
    </lineage>
</organism>
<accession>A0A3P8B165</accession>
<accession>A0A183GC43</accession>
<name>A0A183GC43_HELPZ</name>
<evidence type="ECO:0000313" key="2">
    <source>
        <dbReference type="Proteomes" id="UP000050761"/>
    </source>
</evidence>
<dbReference type="AlphaFoldDB" id="A0A183GC43"/>
<gene>
    <name evidence="1" type="ORF">HPBE_LOCUS19712</name>
</gene>